<organism evidence="1 2">
    <name type="scientific">Pilibacter termitis</name>
    <dbReference type="NCBI Taxonomy" id="263852"/>
    <lineage>
        <taxon>Bacteria</taxon>
        <taxon>Bacillati</taxon>
        <taxon>Bacillota</taxon>
        <taxon>Bacilli</taxon>
        <taxon>Lactobacillales</taxon>
        <taxon>Enterococcaceae</taxon>
        <taxon>Pilibacter</taxon>
    </lineage>
</organism>
<dbReference type="AlphaFoldDB" id="A0A1T4N027"/>
<keyword evidence="2" id="KW-1185">Reference proteome</keyword>
<evidence type="ECO:0000313" key="2">
    <source>
        <dbReference type="Proteomes" id="UP000190328"/>
    </source>
</evidence>
<name>A0A1T4N027_9ENTE</name>
<dbReference type="Proteomes" id="UP000190328">
    <property type="component" value="Unassembled WGS sequence"/>
</dbReference>
<gene>
    <name evidence="1" type="ORF">SAMN02745116_01272</name>
</gene>
<accession>A0A1T4N027</accession>
<sequence>MSLKKTLWGPLKTPFKSKLDSFLIFEETDENYVVHRNAKRGEQEFVVVSHSIYLLETKFPVLLRTATKLLTLVARQG</sequence>
<reference evidence="1 2" key="1">
    <citation type="submission" date="2017-02" db="EMBL/GenBank/DDBJ databases">
        <authorList>
            <person name="Peterson S.W."/>
        </authorList>
    </citation>
    <scope>NUCLEOTIDE SEQUENCE [LARGE SCALE GENOMIC DNA]</scope>
    <source>
        <strain evidence="1 2">ATCC BAA-1030</strain>
    </source>
</reference>
<evidence type="ECO:0000313" key="1">
    <source>
        <dbReference type="EMBL" id="SJZ72633.1"/>
    </source>
</evidence>
<protein>
    <submittedName>
        <fullName evidence="1">Uncharacterized protein</fullName>
    </submittedName>
</protein>
<proteinExistence type="predicted"/>
<dbReference type="EMBL" id="FUXI01000012">
    <property type="protein sequence ID" value="SJZ72633.1"/>
    <property type="molecule type" value="Genomic_DNA"/>
</dbReference>
<dbReference type="RefSeq" id="WP_078807205.1">
    <property type="nucleotide sequence ID" value="NZ_FUXI01000012.1"/>
</dbReference>